<dbReference type="Pfam" id="PF24035">
    <property type="entry name" value="DUF7344"/>
    <property type="match status" value="1"/>
</dbReference>
<keyword evidence="2" id="KW-0472">Membrane</keyword>
<organism evidence="4 5">
    <name type="scientific">Halorientalis brevis</name>
    <dbReference type="NCBI Taxonomy" id="1126241"/>
    <lineage>
        <taxon>Archaea</taxon>
        <taxon>Methanobacteriati</taxon>
        <taxon>Methanobacteriota</taxon>
        <taxon>Stenosarchaea group</taxon>
        <taxon>Halobacteria</taxon>
        <taxon>Halobacteriales</taxon>
        <taxon>Haloarculaceae</taxon>
        <taxon>Halorientalis</taxon>
    </lineage>
</organism>
<name>A0ABD6CI70_9EURY</name>
<gene>
    <name evidence="4" type="ORF">ACFR9U_19235</name>
</gene>
<keyword evidence="5" id="KW-1185">Reference proteome</keyword>
<accession>A0ABD6CI70</accession>
<dbReference type="EMBL" id="JBHUDJ010000014">
    <property type="protein sequence ID" value="MFD1589118.1"/>
    <property type="molecule type" value="Genomic_DNA"/>
</dbReference>
<feature type="domain" description="DUF7344" evidence="3">
    <location>
        <begin position="48"/>
        <end position="127"/>
    </location>
</feature>
<evidence type="ECO:0000256" key="1">
    <source>
        <dbReference type="SAM" id="MobiDB-lite"/>
    </source>
</evidence>
<keyword evidence="2" id="KW-0812">Transmembrane</keyword>
<feature type="region of interest" description="Disordered" evidence="1">
    <location>
        <begin position="1"/>
        <end position="32"/>
    </location>
</feature>
<reference evidence="4 5" key="1">
    <citation type="journal article" date="2019" name="Int. J. Syst. Evol. Microbiol.">
        <title>The Global Catalogue of Microorganisms (GCM) 10K type strain sequencing project: providing services to taxonomists for standard genome sequencing and annotation.</title>
        <authorList>
            <consortium name="The Broad Institute Genomics Platform"/>
            <consortium name="The Broad Institute Genome Sequencing Center for Infectious Disease"/>
            <person name="Wu L."/>
            <person name="Ma J."/>
        </authorList>
    </citation>
    <scope>NUCLEOTIDE SEQUENCE [LARGE SCALE GENOMIC DNA]</scope>
    <source>
        <strain evidence="4 5">CGMCC 1.12125</strain>
    </source>
</reference>
<feature type="transmembrane region" description="Helical" evidence="2">
    <location>
        <begin position="156"/>
        <end position="177"/>
    </location>
</feature>
<evidence type="ECO:0000313" key="4">
    <source>
        <dbReference type="EMBL" id="MFD1589118.1"/>
    </source>
</evidence>
<evidence type="ECO:0000256" key="2">
    <source>
        <dbReference type="SAM" id="Phobius"/>
    </source>
</evidence>
<dbReference type="InterPro" id="IPR055768">
    <property type="entry name" value="DUF7344"/>
</dbReference>
<keyword evidence="2" id="KW-1133">Transmembrane helix</keyword>
<dbReference type="RefSeq" id="WP_247378766.1">
    <property type="nucleotide sequence ID" value="NZ_JALLGV010000005.1"/>
</dbReference>
<proteinExistence type="predicted"/>
<dbReference type="AlphaFoldDB" id="A0ABD6CI70"/>
<evidence type="ECO:0000313" key="5">
    <source>
        <dbReference type="Proteomes" id="UP001597119"/>
    </source>
</evidence>
<comment type="caution">
    <text evidence="4">The sequence shown here is derived from an EMBL/GenBank/DDBJ whole genome shotgun (WGS) entry which is preliminary data.</text>
</comment>
<sequence length="206" mass="22766">MLQWEGSGEAKGSNEQTVGKRNGSVAGDARGGRVGIEGSSQLSLDDAFDILSNQRRRHVLQHLLSAPSESVQLGEMAEYVASSENDKDVSEVTSTERKRVYIGLYQNHLPRMDAVDVIDFDADRKEIRPGAHATDLARYLHDTQQRRRGNGDWAQYYLFLATCSGLVVLASVPTGGFLEDYRLLVFCVTITCLFVLSLVQLTRQAG</sequence>
<feature type="transmembrane region" description="Helical" evidence="2">
    <location>
        <begin position="183"/>
        <end position="201"/>
    </location>
</feature>
<protein>
    <recommendedName>
        <fullName evidence="3">DUF7344 domain-containing protein</fullName>
    </recommendedName>
</protein>
<dbReference type="Proteomes" id="UP001597119">
    <property type="component" value="Unassembled WGS sequence"/>
</dbReference>
<evidence type="ECO:0000259" key="3">
    <source>
        <dbReference type="Pfam" id="PF24035"/>
    </source>
</evidence>